<dbReference type="Proteomes" id="UP000199031">
    <property type="component" value="Unassembled WGS sequence"/>
</dbReference>
<sequence>MKNLFFKKAALKAGLFTAICLTAFMVQANAGLDYYEIYIGKKLVLKRALNQPLSINNLPVSQANSNEQLVIYYYQCNAPERLASNRVITLKDASGNKIKEWKFANAKGADKGMAIPVKELLQLQKAGNNSLALFYSAEGREQGEKIAMVAGKSKTVGFWKENKNDSRTGSLVLLAFARWRFANAV</sequence>
<feature type="chain" id="PRO_5011601676" evidence="1">
    <location>
        <begin position="31"/>
        <end position="185"/>
    </location>
</feature>
<dbReference type="RefSeq" id="WP_143075901.1">
    <property type="nucleotide sequence ID" value="NZ_FOXQ01000011.1"/>
</dbReference>
<keyword evidence="3" id="KW-1185">Reference proteome</keyword>
<dbReference type="EMBL" id="FOXQ01000011">
    <property type="protein sequence ID" value="SFQ40291.1"/>
    <property type="molecule type" value="Genomic_DNA"/>
</dbReference>
<organism evidence="2 3">
    <name type="scientific">Parafilimonas terrae</name>
    <dbReference type="NCBI Taxonomy" id="1465490"/>
    <lineage>
        <taxon>Bacteria</taxon>
        <taxon>Pseudomonadati</taxon>
        <taxon>Bacteroidota</taxon>
        <taxon>Chitinophagia</taxon>
        <taxon>Chitinophagales</taxon>
        <taxon>Chitinophagaceae</taxon>
        <taxon>Parafilimonas</taxon>
    </lineage>
</organism>
<dbReference type="STRING" id="1465490.SAMN05444277_11114"/>
<dbReference type="AlphaFoldDB" id="A0A1I5Y7T0"/>
<feature type="signal peptide" evidence="1">
    <location>
        <begin position="1"/>
        <end position="30"/>
    </location>
</feature>
<accession>A0A1I5Y7T0</accession>
<proteinExistence type="predicted"/>
<reference evidence="2 3" key="1">
    <citation type="submission" date="2016-10" db="EMBL/GenBank/DDBJ databases">
        <authorList>
            <person name="de Groot N.N."/>
        </authorList>
    </citation>
    <scope>NUCLEOTIDE SEQUENCE [LARGE SCALE GENOMIC DNA]</scope>
    <source>
        <strain evidence="2 3">DSM 28286</strain>
    </source>
</reference>
<evidence type="ECO:0000313" key="3">
    <source>
        <dbReference type="Proteomes" id="UP000199031"/>
    </source>
</evidence>
<gene>
    <name evidence="2" type="ORF">SAMN05444277_11114</name>
</gene>
<dbReference type="OrthoDB" id="825403at2"/>
<keyword evidence="1" id="KW-0732">Signal</keyword>
<evidence type="ECO:0000256" key="1">
    <source>
        <dbReference type="SAM" id="SignalP"/>
    </source>
</evidence>
<name>A0A1I5Y7T0_9BACT</name>
<protein>
    <submittedName>
        <fullName evidence="2">Uncharacterized protein</fullName>
    </submittedName>
</protein>
<evidence type="ECO:0000313" key="2">
    <source>
        <dbReference type="EMBL" id="SFQ40291.1"/>
    </source>
</evidence>